<organism evidence="3 4">
    <name type="scientific">Oedothorax gibbosus</name>
    <dbReference type="NCBI Taxonomy" id="931172"/>
    <lineage>
        <taxon>Eukaryota</taxon>
        <taxon>Metazoa</taxon>
        <taxon>Ecdysozoa</taxon>
        <taxon>Arthropoda</taxon>
        <taxon>Chelicerata</taxon>
        <taxon>Arachnida</taxon>
        <taxon>Araneae</taxon>
        <taxon>Araneomorphae</taxon>
        <taxon>Entelegynae</taxon>
        <taxon>Araneoidea</taxon>
        <taxon>Linyphiidae</taxon>
        <taxon>Erigoninae</taxon>
        <taxon>Oedothorax</taxon>
    </lineage>
</organism>
<feature type="region of interest" description="Disordered" evidence="1">
    <location>
        <begin position="1"/>
        <end position="25"/>
    </location>
</feature>
<accession>A0AAV6VF64</accession>
<sequence>MRSCSTGKKETRRPKSQRMHALPQSSEVSAIMDFSYSRGSGFGSGRWLISVMSSFVSCCWLVLLVGSLPVRGRTMGTFVGIKVAAAVGSGTLVIEKRGRLHIFCVTFFLKR</sequence>
<dbReference type="EMBL" id="JAFNEN010000091">
    <property type="protein sequence ID" value="KAG8195239.1"/>
    <property type="molecule type" value="Genomic_DNA"/>
</dbReference>
<keyword evidence="2" id="KW-0812">Transmembrane</keyword>
<keyword evidence="4" id="KW-1185">Reference proteome</keyword>
<name>A0AAV6VF64_9ARAC</name>
<keyword evidence="2" id="KW-0472">Membrane</keyword>
<evidence type="ECO:0008006" key="5">
    <source>
        <dbReference type="Google" id="ProtNLM"/>
    </source>
</evidence>
<evidence type="ECO:0000313" key="3">
    <source>
        <dbReference type="EMBL" id="KAG8195239.1"/>
    </source>
</evidence>
<dbReference type="AlphaFoldDB" id="A0AAV6VF64"/>
<feature type="transmembrane region" description="Helical" evidence="2">
    <location>
        <begin position="74"/>
        <end position="94"/>
    </location>
</feature>
<gene>
    <name evidence="3" type="ORF">JTE90_027980</name>
</gene>
<proteinExistence type="predicted"/>
<reference evidence="3 4" key="1">
    <citation type="journal article" date="2022" name="Nat. Ecol. Evol.">
        <title>A masculinizing supergene underlies an exaggerated male reproductive morph in a spider.</title>
        <authorList>
            <person name="Hendrickx F."/>
            <person name="De Corte Z."/>
            <person name="Sonet G."/>
            <person name="Van Belleghem S.M."/>
            <person name="Kostlbacher S."/>
            <person name="Vangestel C."/>
        </authorList>
    </citation>
    <scope>NUCLEOTIDE SEQUENCE [LARGE SCALE GENOMIC DNA]</scope>
    <source>
        <strain evidence="3">W744_W776</strain>
    </source>
</reference>
<comment type="caution">
    <text evidence="3">The sequence shown here is derived from an EMBL/GenBank/DDBJ whole genome shotgun (WGS) entry which is preliminary data.</text>
</comment>
<evidence type="ECO:0000256" key="2">
    <source>
        <dbReference type="SAM" id="Phobius"/>
    </source>
</evidence>
<evidence type="ECO:0000313" key="4">
    <source>
        <dbReference type="Proteomes" id="UP000827092"/>
    </source>
</evidence>
<protein>
    <recommendedName>
        <fullName evidence="5">Transmembrane protein</fullName>
    </recommendedName>
</protein>
<keyword evidence="2" id="KW-1133">Transmembrane helix</keyword>
<feature type="transmembrane region" description="Helical" evidence="2">
    <location>
        <begin position="47"/>
        <end position="68"/>
    </location>
</feature>
<evidence type="ECO:0000256" key="1">
    <source>
        <dbReference type="SAM" id="MobiDB-lite"/>
    </source>
</evidence>
<dbReference type="Proteomes" id="UP000827092">
    <property type="component" value="Unassembled WGS sequence"/>
</dbReference>